<dbReference type="RefSeq" id="WP_273912841.1">
    <property type="nucleotide sequence ID" value="NZ_JAMDGX010000071.1"/>
</dbReference>
<evidence type="ECO:0000313" key="8">
    <source>
        <dbReference type="Proteomes" id="UP001148203"/>
    </source>
</evidence>
<dbReference type="InterPro" id="IPR012843">
    <property type="entry name" value="YscD"/>
</dbReference>
<feature type="domain" description="YscD-like Bon-like" evidence="2">
    <location>
        <begin position="165"/>
        <end position="217"/>
    </location>
</feature>
<dbReference type="InterPro" id="IPR032034">
    <property type="entry name" value="YscD_ppl_1st"/>
</dbReference>
<dbReference type="Gene3D" id="2.60.200.20">
    <property type="match status" value="1"/>
</dbReference>
<dbReference type="Gene3D" id="3.30.70.1770">
    <property type="match status" value="1"/>
</dbReference>
<evidence type="ECO:0000259" key="5">
    <source>
        <dbReference type="Pfam" id="PF21937"/>
    </source>
</evidence>
<evidence type="ECO:0000259" key="4">
    <source>
        <dbReference type="Pfam" id="PF21934"/>
    </source>
</evidence>
<organism evidence="7 8">
    <name type="scientific">Pseudomonas fontis</name>
    <dbReference type="NCBI Taxonomy" id="2942633"/>
    <lineage>
        <taxon>Bacteria</taxon>
        <taxon>Pseudomonadati</taxon>
        <taxon>Pseudomonadota</taxon>
        <taxon>Gammaproteobacteria</taxon>
        <taxon>Pseudomonadales</taxon>
        <taxon>Pseudomonadaceae</taxon>
        <taxon>Pseudomonas</taxon>
    </lineage>
</organism>
<keyword evidence="1" id="KW-1133">Transmembrane helix</keyword>
<feature type="transmembrane region" description="Helical" evidence="1">
    <location>
        <begin position="124"/>
        <end position="144"/>
    </location>
</feature>
<feature type="domain" description="YscD-like Bon-like" evidence="5">
    <location>
        <begin position="219"/>
        <end position="280"/>
    </location>
</feature>
<dbReference type="NCBIfam" id="TIGR02500">
    <property type="entry name" value="type_III_yscD"/>
    <property type="match status" value="1"/>
</dbReference>
<sequence>MTWKILFCSGLNQGVEVPLPEGRVVIGSDPAQADLVVVDAGIGAIQLILEVSALRVSIVHWAEDTVATQDGEPVVAGADLQAFLAQGCGPLRWMFCAQEQQFDQALPARPAAPRKSPSGRSLRWLPGIAAVGCVVLALALLPLIKPWAAAPQPGDPQAQQRAIHAYLVQQQLADVVIAAPQPGVGLLLSGYVQRNDQRVALQQFLQATGAPFQLAVRAQEDIRNDVDFILPRLGYKDAHSADGNQVGWVRLVGEGVQDPTRWPQTLQTLKNDVQGLRGVEPPVATGPTPLQKLQQLLDVTGLTSRLTVKASNSQIDVSGALDERQQDAFKEVQRQYNAAFTLPPTLNLQNTWSPKKQAAVQFPIKAVSIGRVPYVILTDNRRYPVGGLTPTGLQVVGIHSNRVVLSRQGQQFIINLRGDASDDP</sequence>
<comment type="caution">
    <text evidence="7">The sequence shown here is derived from an EMBL/GenBank/DDBJ whole genome shotgun (WGS) entry which is preliminary data.</text>
</comment>
<evidence type="ECO:0000313" key="7">
    <source>
        <dbReference type="EMBL" id="MDD0993704.1"/>
    </source>
</evidence>
<dbReference type="InterPro" id="IPR032030">
    <property type="entry name" value="YscD_cytoplasmic_dom"/>
</dbReference>
<dbReference type="Proteomes" id="UP001148203">
    <property type="component" value="Unassembled WGS sequence"/>
</dbReference>
<protein>
    <submittedName>
        <fullName evidence="7">Type III secretion system inner membrane ring subunit SctD</fullName>
    </submittedName>
</protein>
<name>A0ABT5NZR5_9PSED</name>
<keyword evidence="1" id="KW-0472">Membrane</keyword>
<feature type="domain" description="YscD/Y4YQ C-terminal" evidence="6">
    <location>
        <begin position="363"/>
        <end position="412"/>
    </location>
</feature>
<dbReference type="InterPro" id="IPR053946">
    <property type="entry name" value="YscD_ppl_3rd"/>
</dbReference>
<dbReference type="Pfam" id="PF16697">
    <property type="entry name" value="Yop-YscD_cpl"/>
    <property type="match status" value="1"/>
</dbReference>
<keyword evidence="1" id="KW-0812">Transmembrane</keyword>
<evidence type="ECO:0000259" key="3">
    <source>
        <dbReference type="Pfam" id="PF16697"/>
    </source>
</evidence>
<dbReference type="Pfam" id="PF21934">
    <property type="entry name" value="Yop-YscD_ppl_3rd"/>
    <property type="match status" value="1"/>
</dbReference>
<keyword evidence="8" id="KW-1185">Reference proteome</keyword>
<evidence type="ECO:0000259" key="2">
    <source>
        <dbReference type="Pfam" id="PF16693"/>
    </source>
</evidence>
<reference evidence="7 8" key="1">
    <citation type="submission" date="2022-05" db="EMBL/GenBank/DDBJ databases">
        <title>Novel Pseudomonas spp. Isolated from a Rainbow Trout Aquaculture Facility.</title>
        <authorList>
            <person name="Testerman T."/>
            <person name="Graf J."/>
        </authorList>
    </citation>
    <scope>NUCLEOTIDE SEQUENCE [LARGE SCALE GENOMIC DNA]</scope>
    <source>
        <strain evidence="7 8">ID681</strain>
    </source>
</reference>
<dbReference type="Pfam" id="PF23893">
    <property type="entry name" value="Y4YQ_C"/>
    <property type="match status" value="1"/>
</dbReference>
<feature type="domain" description="YscD cytoplasmic" evidence="3">
    <location>
        <begin position="7"/>
        <end position="98"/>
    </location>
</feature>
<evidence type="ECO:0000259" key="6">
    <source>
        <dbReference type="Pfam" id="PF23893"/>
    </source>
</evidence>
<gene>
    <name evidence="7" type="primary">sctD</name>
    <name evidence="7" type="ORF">M5G11_24545</name>
</gene>
<dbReference type="Gene3D" id="3.30.1340.30">
    <property type="match status" value="2"/>
</dbReference>
<dbReference type="Pfam" id="PF21937">
    <property type="entry name" value="Yop-YscD_ppl_2nd"/>
    <property type="match status" value="1"/>
</dbReference>
<accession>A0ABT5NZR5</accession>
<proteinExistence type="predicted"/>
<evidence type="ECO:0000256" key="1">
    <source>
        <dbReference type="SAM" id="Phobius"/>
    </source>
</evidence>
<dbReference type="InterPro" id="IPR053947">
    <property type="entry name" value="YscD_ppl__2nd"/>
</dbReference>
<dbReference type="InterPro" id="IPR057770">
    <property type="entry name" value="YscD/Y4YQ_C"/>
</dbReference>
<dbReference type="EMBL" id="JAMDGY010000104">
    <property type="protein sequence ID" value="MDD0993704.1"/>
    <property type="molecule type" value="Genomic_DNA"/>
</dbReference>
<feature type="domain" description="YscD-like Bon-like" evidence="4">
    <location>
        <begin position="290"/>
        <end position="351"/>
    </location>
</feature>
<dbReference type="Pfam" id="PF16693">
    <property type="entry name" value="Yop-YscD_ppl_1st"/>
    <property type="match status" value="1"/>
</dbReference>